<name>A0A916UUH0_9BURK</name>
<accession>A0A916UUH0</accession>
<dbReference type="Proteomes" id="UP000637423">
    <property type="component" value="Unassembled WGS sequence"/>
</dbReference>
<protein>
    <submittedName>
        <fullName evidence="1">Uncharacterized protein</fullName>
    </submittedName>
</protein>
<comment type="caution">
    <text evidence="1">The sequence shown here is derived from an EMBL/GenBank/DDBJ whole genome shotgun (WGS) entry which is preliminary data.</text>
</comment>
<organism evidence="1 2">
    <name type="scientific">Undibacterium terreum</name>
    <dbReference type="NCBI Taxonomy" id="1224302"/>
    <lineage>
        <taxon>Bacteria</taxon>
        <taxon>Pseudomonadati</taxon>
        <taxon>Pseudomonadota</taxon>
        <taxon>Betaproteobacteria</taxon>
        <taxon>Burkholderiales</taxon>
        <taxon>Oxalobacteraceae</taxon>
        <taxon>Undibacterium</taxon>
    </lineage>
</organism>
<reference evidence="1" key="2">
    <citation type="submission" date="2020-09" db="EMBL/GenBank/DDBJ databases">
        <authorList>
            <person name="Sun Q."/>
            <person name="Zhou Y."/>
        </authorList>
    </citation>
    <scope>NUCLEOTIDE SEQUENCE</scope>
    <source>
        <strain evidence="1">CGMCC 1.10998</strain>
    </source>
</reference>
<dbReference type="AlphaFoldDB" id="A0A916UUH0"/>
<proteinExistence type="predicted"/>
<keyword evidence="2" id="KW-1185">Reference proteome</keyword>
<gene>
    <name evidence="1" type="ORF">GCM10011396_38580</name>
</gene>
<evidence type="ECO:0000313" key="2">
    <source>
        <dbReference type="Proteomes" id="UP000637423"/>
    </source>
</evidence>
<evidence type="ECO:0000313" key="1">
    <source>
        <dbReference type="EMBL" id="GGC87609.1"/>
    </source>
</evidence>
<reference evidence="1" key="1">
    <citation type="journal article" date="2014" name="Int. J. Syst. Evol. Microbiol.">
        <title>Complete genome sequence of Corynebacterium casei LMG S-19264T (=DSM 44701T), isolated from a smear-ripened cheese.</title>
        <authorList>
            <consortium name="US DOE Joint Genome Institute (JGI-PGF)"/>
            <person name="Walter F."/>
            <person name="Albersmeier A."/>
            <person name="Kalinowski J."/>
            <person name="Ruckert C."/>
        </authorList>
    </citation>
    <scope>NUCLEOTIDE SEQUENCE</scope>
    <source>
        <strain evidence="1">CGMCC 1.10998</strain>
    </source>
</reference>
<dbReference type="EMBL" id="BMED01000004">
    <property type="protein sequence ID" value="GGC87609.1"/>
    <property type="molecule type" value="Genomic_DNA"/>
</dbReference>
<sequence length="49" mass="5552">MKLDSICEDAVAKEIDRLARSIPCELMQLSSKRLAGLIESEKIDQVYKI</sequence>